<gene>
    <name evidence="7" type="ORF">GQ43DRAFT_472035</name>
</gene>
<evidence type="ECO:0000256" key="4">
    <source>
        <dbReference type="ARBA" id="ARBA00022989"/>
    </source>
</evidence>
<dbReference type="AlphaFoldDB" id="A0A9P4MPW6"/>
<dbReference type="GO" id="GO:0022857">
    <property type="term" value="F:transmembrane transporter activity"/>
    <property type="evidence" value="ECO:0007669"/>
    <property type="project" value="InterPro"/>
</dbReference>
<dbReference type="InterPro" id="IPR002293">
    <property type="entry name" value="AA/rel_permease1"/>
</dbReference>
<feature type="transmembrane region" description="Helical" evidence="6">
    <location>
        <begin position="473"/>
        <end position="492"/>
    </location>
</feature>
<dbReference type="Pfam" id="PF13520">
    <property type="entry name" value="AA_permease_2"/>
    <property type="match status" value="1"/>
</dbReference>
<keyword evidence="2" id="KW-0813">Transport</keyword>
<feature type="transmembrane region" description="Helical" evidence="6">
    <location>
        <begin position="310"/>
        <end position="336"/>
    </location>
</feature>
<feature type="transmembrane region" description="Helical" evidence="6">
    <location>
        <begin position="398"/>
        <end position="420"/>
    </location>
</feature>
<dbReference type="Proteomes" id="UP000799536">
    <property type="component" value="Unassembled WGS sequence"/>
</dbReference>
<dbReference type="GO" id="GO:0006865">
    <property type="term" value="P:amino acid transport"/>
    <property type="evidence" value="ECO:0007669"/>
    <property type="project" value="InterPro"/>
</dbReference>
<name>A0A9P4MPW6_9PLEO</name>
<feature type="transmembrane region" description="Helical" evidence="6">
    <location>
        <begin position="269"/>
        <end position="290"/>
    </location>
</feature>
<dbReference type="Gene3D" id="1.20.1740.10">
    <property type="entry name" value="Amino acid/polyamine transporter I"/>
    <property type="match status" value="1"/>
</dbReference>
<dbReference type="GO" id="GO:0016020">
    <property type="term" value="C:membrane"/>
    <property type="evidence" value="ECO:0007669"/>
    <property type="project" value="UniProtKB-SubCell"/>
</dbReference>
<dbReference type="PANTHER" id="PTHR45649">
    <property type="entry name" value="AMINO-ACID PERMEASE BAT1"/>
    <property type="match status" value="1"/>
</dbReference>
<accession>A0A9P4MPW6</accession>
<organism evidence="7 8">
    <name type="scientific">Delitschia confertaspora ATCC 74209</name>
    <dbReference type="NCBI Taxonomy" id="1513339"/>
    <lineage>
        <taxon>Eukaryota</taxon>
        <taxon>Fungi</taxon>
        <taxon>Dikarya</taxon>
        <taxon>Ascomycota</taxon>
        <taxon>Pezizomycotina</taxon>
        <taxon>Dothideomycetes</taxon>
        <taxon>Pleosporomycetidae</taxon>
        <taxon>Pleosporales</taxon>
        <taxon>Delitschiaceae</taxon>
        <taxon>Delitschia</taxon>
    </lineage>
</organism>
<evidence type="ECO:0000313" key="8">
    <source>
        <dbReference type="Proteomes" id="UP000799536"/>
    </source>
</evidence>
<comment type="subcellular location">
    <subcellularLocation>
        <location evidence="1">Membrane</location>
        <topology evidence="1">Multi-pass membrane protein</topology>
    </subcellularLocation>
</comment>
<evidence type="ECO:0000256" key="2">
    <source>
        <dbReference type="ARBA" id="ARBA00022448"/>
    </source>
</evidence>
<evidence type="ECO:0000256" key="5">
    <source>
        <dbReference type="ARBA" id="ARBA00023136"/>
    </source>
</evidence>
<feature type="transmembrane region" description="Helical" evidence="6">
    <location>
        <begin position="160"/>
        <end position="179"/>
    </location>
</feature>
<keyword evidence="8" id="KW-1185">Reference proteome</keyword>
<keyword evidence="4 6" id="KW-1133">Transmembrane helix</keyword>
<feature type="transmembrane region" description="Helical" evidence="6">
    <location>
        <begin position="229"/>
        <end position="249"/>
    </location>
</feature>
<reference evidence="7" key="1">
    <citation type="journal article" date="2020" name="Stud. Mycol.">
        <title>101 Dothideomycetes genomes: a test case for predicting lifestyles and emergence of pathogens.</title>
        <authorList>
            <person name="Haridas S."/>
            <person name="Albert R."/>
            <person name="Binder M."/>
            <person name="Bloem J."/>
            <person name="Labutti K."/>
            <person name="Salamov A."/>
            <person name="Andreopoulos B."/>
            <person name="Baker S."/>
            <person name="Barry K."/>
            <person name="Bills G."/>
            <person name="Bluhm B."/>
            <person name="Cannon C."/>
            <person name="Castanera R."/>
            <person name="Culley D."/>
            <person name="Daum C."/>
            <person name="Ezra D."/>
            <person name="Gonzalez J."/>
            <person name="Henrissat B."/>
            <person name="Kuo A."/>
            <person name="Liang C."/>
            <person name="Lipzen A."/>
            <person name="Lutzoni F."/>
            <person name="Magnuson J."/>
            <person name="Mondo S."/>
            <person name="Nolan M."/>
            <person name="Ohm R."/>
            <person name="Pangilinan J."/>
            <person name="Park H.-J."/>
            <person name="Ramirez L."/>
            <person name="Alfaro M."/>
            <person name="Sun H."/>
            <person name="Tritt A."/>
            <person name="Yoshinaga Y."/>
            <person name="Zwiers L.-H."/>
            <person name="Turgeon B."/>
            <person name="Goodwin S."/>
            <person name="Spatafora J."/>
            <person name="Crous P."/>
            <person name="Grigoriev I."/>
        </authorList>
    </citation>
    <scope>NUCLEOTIDE SEQUENCE</scope>
    <source>
        <strain evidence="7">ATCC 74209</strain>
    </source>
</reference>
<dbReference type="InterPro" id="IPR004840">
    <property type="entry name" value="Amino_acid_permease_CS"/>
</dbReference>
<keyword evidence="5 6" id="KW-0472">Membrane</keyword>
<evidence type="ECO:0000256" key="1">
    <source>
        <dbReference type="ARBA" id="ARBA00004141"/>
    </source>
</evidence>
<evidence type="ECO:0000313" key="7">
    <source>
        <dbReference type="EMBL" id="KAF2201159.1"/>
    </source>
</evidence>
<feature type="transmembrane region" description="Helical" evidence="6">
    <location>
        <begin position="69"/>
        <end position="89"/>
    </location>
</feature>
<evidence type="ECO:0000256" key="6">
    <source>
        <dbReference type="SAM" id="Phobius"/>
    </source>
</evidence>
<dbReference type="OrthoDB" id="3257095at2759"/>
<dbReference type="EMBL" id="ML993988">
    <property type="protein sequence ID" value="KAF2201159.1"/>
    <property type="molecule type" value="Genomic_DNA"/>
</dbReference>
<dbReference type="PROSITE" id="PS00218">
    <property type="entry name" value="AMINO_ACID_PERMEASE_1"/>
    <property type="match status" value="1"/>
</dbReference>
<sequence>METPIGPERKVFVDNVEEDVILEQLGYTQELKRSFGLVGMVGFSFSIVTSWTALGGVLIVGVGAGGPPVMIWSWVGICIATLTVAYSMAEMCSAYPVAGGQYSWVAILAPQRCARGFSYVCGWFMLIGVLAMGATNNFIAANFFLGMANLNNPDYTIERWHTVLVSYLIAFLATGANIGMPHFLDKISKGVLIWNICAFFTVFITILAMNDHKQPASFVFGKFENFTGFNPAYAAILGILQSAFGMCCYDAPSHMTEEMRNARKEAPRAMVMAVYIGAITGFVFLIALSFCIGDLEATADTPTGVPLLEIFYNSTGSVGGACALLTLVALIAIFCANSLMAEGSRSIYAFARDHGLPFSGSLSKVSKKHIPVNAVLLTLVVQMALNSIYFGTLTGFETVIAMSTEGFYLSYAMPLLARIFARITGKKHQLEGPYSLGRFGLLLNVVGFVFLTFCCITFNFPSISPVTSEHMNYVSAAIGVVMLVSGITWITTGRKRFTGPDSGNLFSLGREENA</sequence>
<feature type="transmembrane region" description="Helical" evidence="6">
    <location>
        <begin position="191"/>
        <end position="209"/>
    </location>
</feature>
<keyword evidence="3 6" id="KW-0812">Transmembrane</keyword>
<feature type="transmembrane region" description="Helical" evidence="6">
    <location>
        <begin position="370"/>
        <end position="392"/>
    </location>
</feature>
<dbReference type="PANTHER" id="PTHR45649:SF8">
    <property type="entry name" value="PERMEASE, PUTATIVE-RELATED"/>
    <property type="match status" value="1"/>
</dbReference>
<protein>
    <submittedName>
        <fullName evidence="7">GABA permease</fullName>
    </submittedName>
</protein>
<dbReference type="PIRSF" id="PIRSF006060">
    <property type="entry name" value="AA_transporter"/>
    <property type="match status" value="1"/>
</dbReference>
<evidence type="ECO:0000256" key="3">
    <source>
        <dbReference type="ARBA" id="ARBA00022692"/>
    </source>
</evidence>
<feature type="transmembrane region" description="Helical" evidence="6">
    <location>
        <begin position="117"/>
        <end position="140"/>
    </location>
</feature>
<feature type="transmembrane region" description="Helical" evidence="6">
    <location>
        <begin position="35"/>
        <end position="63"/>
    </location>
</feature>
<feature type="transmembrane region" description="Helical" evidence="6">
    <location>
        <begin position="441"/>
        <end position="461"/>
    </location>
</feature>
<proteinExistence type="predicted"/>
<comment type="caution">
    <text evidence="7">The sequence shown here is derived from an EMBL/GenBank/DDBJ whole genome shotgun (WGS) entry which is preliminary data.</text>
</comment>